<dbReference type="KEGG" id="rxy:Rxyl_1665"/>
<protein>
    <submittedName>
        <fullName evidence="1">Twin-arginine translocation pathway signal</fullName>
    </submittedName>
</protein>
<dbReference type="InterPro" id="IPR006311">
    <property type="entry name" value="TAT_signal"/>
</dbReference>
<dbReference type="PROSITE" id="PS51318">
    <property type="entry name" value="TAT"/>
    <property type="match status" value="1"/>
</dbReference>
<dbReference type="InterPro" id="IPR009078">
    <property type="entry name" value="Ferritin-like_SF"/>
</dbReference>
<dbReference type="PANTHER" id="PTHR31694:SF26">
    <property type="entry name" value="OS05G0151100 PROTEIN"/>
    <property type="match status" value="1"/>
</dbReference>
<evidence type="ECO:0000313" key="1">
    <source>
        <dbReference type="EMBL" id="ABG04626.1"/>
    </source>
</evidence>
<dbReference type="Pfam" id="PF13668">
    <property type="entry name" value="Ferritin_2"/>
    <property type="match status" value="1"/>
</dbReference>
<name>Q1AVF2_RUBXD</name>
<sequence length="228" mass="23589">MMSRTIDVPDVEGFARPRTRREFFRALALAGAGAAAGTAVLAAPASAQSGDVDIANFALTLEYLEAEFYARAVDSGVLSGDVVGIVQNLADHEQQHVDAIVGLLQQAGAEPVEKPQFTFPADAFSSQDSILNLANTFEPVGVGAYLGAAPLIQSPDILAAAGSIAGVEGEHVVTIRNVLGLLPAANEAFPQALSREEVLAAVAPFLGMGAMMDTGGPARVEKGNYRAL</sequence>
<dbReference type="EMBL" id="CP000386">
    <property type="protein sequence ID" value="ABG04626.1"/>
    <property type="molecule type" value="Genomic_DNA"/>
</dbReference>
<accession>Q1AVF2</accession>
<dbReference type="HOGENOM" id="CLU_029630_2_1_11"/>
<keyword evidence="2" id="KW-1185">Reference proteome</keyword>
<dbReference type="SUPFAM" id="SSF47240">
    <property type="entry name" value="Ferritin-like"/>
    <property type="match status" value="1"/>
</dbReference>
<gene>
    <name evidence="1" type="ordered locus">Rxyl_1665</name>
</gene>
<organism evidence="1 2">
    <name type="scientific">Rubrobacter xylanophilus (strain DSM 9941 / JCM 11954 / NBRC 16129 / PRD-1)</name>
    <dbReference type="NCBI Taxonomy" id="266117"/>
    <lineage>
        <taxon>Bacteria</taxon>
        <taxon>Bacillati</taxon>
        <taxon>Actinomycetota</taxon>
        <taxon>Rubrobacteria</taxon>
        <taxon>Rubrobacterales</taxon>
        <taxon>Rubrobacteraceae</taxon>
        <taxon>Rubrobacter</taxon>
    </lineage>
</organism>
<dbReference type="PANTHER" id="PTHR31694">
    <property type="entry name" value="DESICCATION-LIKE PROTEIN"/>
    <property type="match status" value="1"/>
</dbReference>
<dbReference type="Gene3D" id="1.20.1260.10">
    <property type="match status" value="1"/>
</dbReference>
<dbReference type="Proteomes" id="UP000006637">
    <property type="component" value="Chromosome"/>
</dbReference>
<dbReference type="InterPro" id="IPR052965">
    <property type="entry name" value="Pigment-catalase-like"/>
</dbReference>
<dbReference type="InterPro" id="IPR012347">
    <property type="entry name" value="Ferritin-like"/>
</dbReference>
<dbReference type="PhylomeDB" id="Q1AVF2"/>
<proteinExistence type="predicted"/>
<dbReference type="eggNOG" id="COG1633">
    <property type="taxonomic scope" value="Bacteria"/>
</dbReference>
<dbReference type="CDD" id="cd00657">
    <property type="entry name" value="Ferritin_like"/>
    <property type="match status" value="1"/>
</dbReference>
<dbReference type="STRING" id="266117.Rxyl_1665"/>
<dbReference type="AlphaFoldDB" id="Q1AVF2"/>
<evidence type="ECO:0000313" key="2">
    <source>
        <dbReference type="Proteomes" id="UP000006637"/>
    </source>
</evidence>
<reference evidence="1 2" key="1">
    <citation type="submission" date="2006-06" db="EMBL/GenBank/DDBJ databases">
        <title>Complete sequence of Rubrobacter xylanophilus DSM 9941.</title>
        <authorList>
            <consortium name="US DOE Joint Genome Institute"/>
            <person name="Copeland A."/>
            <person name="Lucas S."/>
            <person name="Lapidus A."/>
            <person name="Barry K."/>
            <person name="Detter J.C."/>
            <person name="Glavina del Rio T."/>
            <person name="Hammon N."/>
            <person name="Israni S."/>
            <person name="Dalin E."/>
            <person name="Tice H."/>
            <person name="Pitluck S."/>
            <person name="Munk A.C."/>
            <person name="Brettin T."/>
            <person name="Bruce D."/>
            <person name="Han C."/>
            <person name="Tapia R."/>
            <person name="Gilna P."/>
            <person name="Schmutz J."/>
            <person name="Larimer F."/>
            <person name="Land M."/>
            <person name="Hauser L."/>
            <person name="Kyrpides N."/>
            <person name="Lykidis A."/>
            <person name="da Costa M.S."/>
            <person name="Rainey F.A."/>
            <person name="Empadinhas N."/>
            <person name="Jolivet E."/>
            <person name="Battista J.R."/>
            <person name="Richardson P."/>
        </authorList>
    </citation>
    <scope>NUCLEOTIDE SEQUENCE [LARGE SCALE GENOMIC DNA]</scope>
    <source>
        <strain evidence="2">DSM 9941 / NBRC 16129 / PRD-1</strain>
    </source>
</reference>